<dbReference type="Pfam" id="PF14250">
    <property type="entry name" value="AbrB-like"/>
    <property type="match status" value="1"/>
</dbReference>
<accession>A0A951QTN4</accession>
<dbReference type="AlphaFoldDB" id="A0A951QTN4"/>
<evidence type="ECO:0000259" key="3">
    <source>
        <dbReference type="PROSITE" id="PS51740"/>
    </source>
</evidence>
<evidence type="ECO:0000256" key="2">
    <source>
        <dbReference type="SAM" id="MobiDB-lite"/>
    </source>
</evidence>
<evidence type="ECO:0000313" key="4">
    <source>
        <dbReference type="EMBL" id="MBW4671929.1"/>
    </source>
</evidence>
<reference evidence="4" key="2">
    <citation type="journal article" date="2022" name="Microbiol. Resour. Announc.">
        <title>Metagenome Sequencing to Explore Phylogenomics of Terrestrial Cyanobacteria.</title>
        <authorList>
            <person name="Ward R.D."/>
            <person name="Stajich J.E."/>
            <person name="Johansen J.R."/>
            <person name="Huntemann M."/>
            <person name="Clum A."/>
            <person name="Foster B."/>
            <person name="Foster B."/>
            <person name="Roux S."/>
            <person name="Palaniappan K."/>
            <person name="Varghese N."/>
            <person name="Mukherjee S."/>
            <person name="Reddy T.B.K."/>
            <person name="Daum C."/>
            <person name="Copeland A."/>
            <person name="Chen I.A."/>
            <person name="Ivanova N.N."/>
            <person name="Kyrpides N.C."/>
            <person name="Shapiro N."/>
            <person name="Eloe-Fadrosh E.A."/>
            <person name="Pietrasiak N."/>
        </authorList>
    </citation>
    <scope>NUCLEOTIDE SEQUENCE</scope>
    <source>
        <strain evidence="4">GSE-NOS-MK-12-04C</strain>
    </source>
</reference>
<sequence>MTETATVPLTGKALLAKVKELSNLPRRERAKQCGYYTTTKGGQVRVNLTDFYDALLSARGIPLSPEAPKDGRGREPTYRVSVHQNGQIVIGATYTKAMGLKAGDEFEIKLGYKHIHLIQVGEGDKKLSQLDEDSDEDTDEDDDE</sequence>
<dbReference type="Proteomes" id="UP000729701">
    <property type="component" value="Unassembled WGS sequence"/>
</dbReference>
<evidence type="ECO:0000313" key="5">
    <source>
        <dbReference type="Proteomes" id="UP000729701"/>
    </source>
</evidence>
<protein>
    <submittedName>
        <fullName evidence="4">AbrB family transcriptional regulator</fullName>
    </submittedName>
</protein>
<dbReference type="InterPro" id="IPR037914">
    <property type="entry name" value="SpoVT-AbrB_sf"/>
</dbReference>
<comment type="caution">
    <text evidence="4">The sequence shown here is derived from an EMBL/GenBank/DDBJ whole genome shotgun (WGS) entry which is preliminary data.</text>
</comment>
<organism evidence="4 5">
    <name type="scientific">Cyanomargarita calcarea GSE-NOS-MK-12-04C</name>
    <dbReference type="NCBI Taxonomy" id="2839659"/>
    <lineage>
        <taxon>Bacteria</taxon>
        <taxon>Bacillati</taxon>
        <taxon>Cyanobacteriota</taxon>
        <taxon>Cyanophyceae</taxon>
        <taxon>Nostocales</taxon>
        <taxon>Cyanomargaritaceae</taxon>
        <taxon>Cyanomargarita</taxon>
    </lineage>
</organism>
<dbReference type="GO" id="GO:0000976">
    <property type="term" value="F:transcription cis-regulatory region binding"/>
    <property type="evidence" value="ECO:0007669"/>
    <property type="project" value="TreeGrafter"/>
</dbReference>
<dbReference type="GO" id="GO:0032993">
    <property type="term" value="C:protein-DNA complex"/>
    <property type="evidence" value="ECO:0007669"/>
    <property type="project" value="TreeGrafter"/>
</dbReference>
<dbReference type="PANTHER" id="PTHR42182:SF1">
    <property type="entry name" value="SLL0359 PROTEIN"/>
    <property type="match status" value="1"/>
</dbReference>
<name>A0A951QTN4_9CYAN</name>
<dbReference type="PANTHER" id="PTHR42182">
    <property type="entry name" value="SLL0359 PROTEIN"/>
    <property type="match status" value="1"/>
</dbReference>
<proteinExistence type="predicted"/>
<reference evidence="4" key="1">
    <citation type="submission" date="2021-05" db="EMBL/GenBank/DDBJ databases">
        <authorList>
            <person name="Pietrasiak N."/>
            <person name="Ward R."/>
            <person name="Stajich J.E."/>
            <person name="Kurbessoian T."/>
        </authorList>
    </citation>
    <scope>NUCLEOTIDE SEQUENCE</scope>
    <source>
        <strain evidence="4">GSE-NOS-MK-12-04C</strain>
    </source>
</reference>
<feature type="domain" description="SpoVT-AbrB" evidence="3">
    <location>
        <begin position="77"/>
        <end position="122"/>
    </location>
</feature>
<gene>
    <name evidence="4" type="ORF">KME60_32005</name>
</gene>
<dbReference type="InterPro" id="IPR007159">
    <property type="entry name" value="SpoVT-AbrB_dom"/>
</dbReference>
<keyword evidence="1" id="KW-0238">DNA-binding</keyword>
<dbReference type="SUPFAM" id="SSF89447">
    <property type="entry name" value="AbrB/MazE/MraZ-like"/>
    <property type="match status" value="1"/>
</dbReference>
<dbReference type="InterPro" id="IPR027360">
    <property type="entry name" value="AbrB-like"/>
</dbReference>
<feature type="compositionally biased region" description="Acidic residues" evidence="2">
    <location>
        <begin position="130"/>
        <end position="144"/>
    </location>
</feature>
<evidence type="ECO:0000256" key="1">
    <source>
        <dbReference type="PROSITE-ProRule" id="PRU01076"/>
    </source>
</evidence>
<dbReference type="EMBL" id="JAHHGZ010000057">
    <property type="protein sequence ID" value="MBW4671929.1"/>
    <property type="molecule type" value="Genomic_DNA"/>
</dbReference>
<dbReference type="PROSITE" id="PS51740">
    <property type="entry name" value="SPOVT_ABRB"/>
    <property type="match status" value="1"/>
</dbReference>
<dbReference type="GO" id="GO:0001217">
    <property type="term" value="F:DNA-binding transcription repressor activity"/>
    <property type="evidence" value="ECO:0007669"/>
    <property type="project" value="TreeGrafter"/>
</dbReference>
<feature type="region of interest" description="Disordered" evidence="2">
    <location>
        <begin position="123"/>
        <end position="144"/>
    </location>
</feature>